<evidence type="ECO:0000256" key="12">
    <source>
        <dbReference type="ARBA" id="ARBA00023288"/>
    </source>
</evidence>
<feature type="transmembrane region" description="Helical" evidence="14">
    <location>
        <begin position="97"/>
        <end position="117"/>
    </location>
</feature>
<evidence type="ECO:0000256" key="3">
    <source>
        <dbReference type="ARBA" id="ARBA00004613"/>
    </source>
</evidence>
<sequence length="424" mass="47108">MRLRNSVAFLMTMGVVLADEGPCQRFEQLPQCAEACVSQYVDANNCPRTKSFVCDSEYGDIASCYEKFCPLEQYLYAMNITTGVCDIPPRSRKTTQIGVGAAFIAISTIAMGLRLFGRPPFSDSYGIDDVIGLLTYVTAMVDTILMVRAALHGWGTDMWALSGEEIIRLMKLFYIGIIFFYFSVAVAKLAILFFYLRIFTTRTFKRVTYGVMALCASWGLAVVFQSAFNCTPASFYWTRFDGVSQGTCLSYTAFKIMPPINIALDVIVMVLPLPPLLKLNLPLVKKIRVISMFSVGILILIAGTLRLTHLYNSITTYNITYNGGELSYFGVIEAQVSVICTCMPAIATLLKRVMPQWFASSNGTRYATFQETISPRRATFRSSANTAKPASVNDDDIHLITVMSDESHLQKPEKSATTSVRVSR</sequence>
<evidence type="ECO:0000256" key="7">
    <source>
        <dbReference type="ARBA" id="ARBA00022692"/>
    </source>
</evidence>
<evidence type="ECO:0000256" key="13">
    <source>
        <dbReference type="ARBA" id="ARBA00038359"/>
    </source>
</evidence>
<organism evidence="17 18">
    <name type="scientific">Aspergillus pseudoustus</name>
    <dbReference type="NCBI Taxonomy" id="1810923"/>
    <lineage>
        <taxon>Eukaryota</taxon>
        <taxon>Fungi</taxon>
        <taxon>Dikarya</taxon>
        <taxon>Ascomycota</taxon>
        <taxon>Pezizomycotina</taxon>
        <taxon>Eurotiomycetes</taxon>
        <taxon>Eurotiomycetidae</taxon>
        <taxon>Eurotiales</taxon>
        <taxon>Aspergillaceae</taxon>
        <taxon>Aspergillus</taxon>
        <taxon>Aspergillus subgen. Nidulantes</taxon>
    </lineage>
</organism>
<comment type="caution">
    <text evidence="17">The sequence shown here is derived from an EMBL/GenBank/DDBJ whole genome shotgun (WGS) entry which is preliminary data.</text>
</comment>
<keyword evidence="8 15" id="KW-0732">Signal</keyword>
<evidence type="ECO:0000256" key="2">
    <source>
        <dbReference type="ARBA" id="ARBA00004589"/>
    </source>
</evidence>
<evidence type="ECO:0000259" key="16">
    <source>
        <dbReference type="SMART" id="SM00747"/>
    </source>
</evidence>
<feature type="domain" description="CFEM" evidence="16">
    <location>
        <begin position="25"/>
        <end position="86"/>
    </location>
</feature>
<dbReference type="Pfam" id="PF05730">
    <property type="entry name" value="CFEM"/>
    <property type="match status" value="1"/>
</dbReference>
<evidence type="ECO:0000256" key="8">
    <source>
        <dbReference type="ARBA" id="ARBA00022729"/>
    </source>
</evidence>
<feature type="signal peptide" evidence="15">
    <location>
        <begin position="1"/>
        <end position="18"/>
    </location>
</feature>
<feature type="transmembrane region" description="Helical" evidence="14">
    <location>
        <begin position="328"/>
        <end position="350"/>
    </location>
</feature>
<feature type="transmembrane region" description="Helical" evidence="14">
    <location>
        <begin position="171"/>
        <end position="195"/>
    </location>
</feature>
<evidence type="ECO:0000256" key="10">
    <source>
        <dbReference type="ARBA" id="ARBA00023136"/>
    </source>
</evidence>
<keyword evidence="7 14" id="KW-0812">Transmembrane</keyword>
<evidence type="ECO:0000256" key="5">
    <source>
        <dbReference type="ARBA" id="ARBA00022525"/>
    </source>
</evidence>
<evidence type="ECO:0000256" key="14">
    <source>
        <dbReference type="SAM" id="Phobius"/>
    </source>
</evidence>
<keyword evidence="11" id="KW-1015">Disulfide bond</keyword>
<evidence type="ECO:0000256" key="4">
    <source>
        <dbReference type="ARBA" id="ARBA00010031"/>
    </source>
</evidence>
<dbReference type="InterPro" id="IPR008427">
    <property type="entry name" value="Extracellular_membr_CFEM_dom"/>
</dbReference>
<dbReference type="PANTHER" id="PTHR33048">
    <property type="entry name" value="PTH11-LIKE INTEGRAL MEMBRANE PROTEIN (AFU_ORTHOLOGUE AFUA_5G11245)"/>
    <property type="match status" value="1"/>
</dbReference>
<evidence type="ECO:0000256" key="6">
    <source>
        <dbReference type="ARBA" id="ARBA00022622"/>
    </source>
</evidence>
<feature type="transmembrane region" description="Helical" evidence="14">
    <location>
        <begin position="289"/>
        <end position="308"/>
    </location>
</feature>
<evidence type="ECO:0000256" key="15">
    <source>
        <dbReference type="SAM" id="SignalP"/>
    </source>
</evidence>
<reference evidence="17 18" key="1">
    <citation type="submission" date="2024-07" db="EMBL/GenBank/DDBJ databases">
        <title>Section-level genome sequencing and comparative genomics of Aspergillus sections Usti and Cavernicolus.</title>
        <authorList>
            <consortium name="Lawrence Berkeley National Laboratory"/>
            <person name="Nybo J.L."/>
            <person name="Vesth T.C."/>
            <person name="Theobald S."/>
            <person name="Frisvad J.C."/>
            <person name="Larsen T.O."/>
            <person name="Kjaerboelling I."/>
            <person name="Rothschild-Mancinelli K."/>
            <person name="Lyhne E.K."/>
            <person name="Kogle M.E."/>
            <person name="Barry K."/>
            <person name="Clum A."/>
            <person name="Na H."/>
            <person name="Ledsgaard L."/>
            <person name="Lin J."/>
            <person name="Lipzen A."/>
            <person name="Kuo A."/>
            <person name="Riley R."/>
            <person name="Mondo S."/>
            <person name="Labutti K."/>
            <person name="Haridas S."/>
            <person name="Pangalinan J."/>
            <person name="Salamov A.A."/>
            <person name="Simmons B.A."/>
            <person name="Magnuson J.K."/>
            <person name="Chen J."/>
            <person name="Drula E."/>
            <person name="Henrissat B."/>
            <person name="Wiebenga A."/>
            <person name="Lubbers R.J."/>
            <person name="Gomes A.C."/>
            <person name="Makela M.R."/>
            <person name="Stajich J."/>
            <person name="Grigoriev I.V."/>
            <person name="Mortensen U.H."/>
            <person name="De Vries R.P."/>
            <person name="Baker S.E."/>
            <person name="Andersen M.R."/>
        </authorList>
    </citation>
    <scope>NUCLEOTIDE SEQUENCE [LARGE SCALE GENOMIC DNA]</scope>
    <source>
        <strain evidence="17 18">CBS 123904</strain>
    </source>
</reference>
<feature type="transmembrane region" description="Helical" evidence="14">
    <location>
        <begin position="260"/>
        <end position="277"/>
    </location>
</feature>
<dbReference type="Pfam" id="PF20684">
    <property type="entry name" value="Fung_rhodopsin"/>
    <property type="match status" value="1"/>
</dbReference>
<dbReference type="InterPro" id="IPR049326">
    <property type="entry name" value="Rhodopsin_dom_fungi"/>
</dbReference>
<evidence type="ECO:0000313" key="18">
    <source>
        <dbReference type="Proteomes" id="UP001610446"/>
    </source>
</evidence>
<evidence type="ECO:0000256" key="1">
    <source>
        <dbReference type="ARBA" id="ARBA00004141"/>
    </source>
</evidence>
<name>A0ABR4JBK9_9EURO</name>
<keyword evidence="5" id="KW-0964">Secreted</keyword>
<comment type="subcellular location">
    <subcellularLocation>
        <location evidence="2">Membrane</location>
        <topology evidence="2">Lipid-anchor</topology>
        <topology evidence="2">GPI-anchor</topology>
    </subcellularLocation>
    <subcellularLocation>
        <location evidence="1">Membrane</location>
        <topology evidence="1">Multi-pass membrane protein</topology>
    </subcellularLocation>
    <subcellularLocation>
        <location evidence="3">Secreted</location>
    </subcellularLocation>
</comment>
<dbReference type="Proteomes" id="UP001610446">
    <property type="component" value="Unassembled WGS sequence"/>
</dbReference>
<dbReference type="SMART" id="SM00747">
    <property type="entry name" value="CFEM"/>
    <property type="match status" value="1"/>
</dbReference>
<accession>A0ABR4JBK9</accession>
<keyword evidence="9 14" id="KW-1133">Transmembrane helix</keyword>
<comment type="similarity">
    <text evidence="13">Belongs to the SAT4 family.</text>
</comment>
<feature type="transmembrane region" description="Helical" evidence="14">
    <location>
        <begin position="207"/>
        <end position="228"/>
    </location>
</feature>
<evidence type="ECO:0000256" key="9">
    <source>
        <dbReference type="ARBA" id="ARBA00022989"/>
    </source>
</evidence>
<gene>
    <name evidence="17" type="ORF">BJY01DRAFT_251492</name>
</gene>
<dbReference type="EMBL" id="JBFXLU010000162">
    <property type="protein sequence ID" value="KAL2837335.1"/>
    <property type="molecule type" value="Genomic_DNA"/>
</dbReference>
<feature type="transmembrane region" description="Helical" evidence="14">
    <location>
        <begin position="129"/>
        <end position="151"/>
    </location>
</feature>
<protein>
    <recommendedName>
        <fullName evidence="16">CFEM domain-containing protein</fullName>
    </recommendedName>
</protein>
<keyword evidence="18" id="KW-1185">Reference proteome</keyword>
<comment type="similarity">
    <text evidence="4">Belongs to the RBT5 family.</text>
</comment>
<keyword evidence="6" id="KW-0336">GPI-anchor</keyword>
<proteinExistence type="inferred from homology"/>
<evidence type="ECO:0000313" key="17">
    <source>
        <dbReference type="EMBL" id="KAL2837335.1"/>
    </source>
</evidence>
<dbReference type="InterPro" id="IPR052337">
    <property type="entry name" value="SAT4-like"/>
</dbReference>
<feature type="chain" id="PRO_5045125783" description="CFEM domain-containing protein" evidence="15">
    <location>
        <begin position="19"/>
        <end position="424"/>
    </location>
</feature>
<keyword evidence="12" id="KW-0449">Lipoprotein</keyword>
<keyword evidence="10 14" id="KW-0472">Membrane</keyword>
<keyword evidence="6" id="KW-0325">Glycoprotein</keyword>
<evidence type="ECO:0000256" key="11">
    <source>
        <dbReference type="ARBA" id="ARBA00023157"/>
    </source>
</evidence>
<dbReference type="PANTHER" id="PTHR33048:SF141">
    <property type="entry name" value="INTEGRAL MEMBRANE PROTEIN-RELATED"/>
    <property type="match status" value="1"/>
</dbReference>